<dbReference type="GO" id="GO:0003690">
    <property type="term" value="F:double-stranded DNA binding"/>
    <property type="evidence" value="ECO:0007669"/>
    <property type="project" value="EnsemblFungi"/>
</dbReference>
<keyword evidence="10 17" id="KW-0862">Zinc</keyword>
<dbReference type="GO" id="GO:0006287">
    <property type="term" value="P:base-excision repair, gap-filling"/>
    <property type="evidence" value="ECO:0000318"/>
    <property type="project" value="GO_Central"/>
</dbReference>
<evidence type="ECO:0000256" key="15">
    <source>
        <dbReference type="ARBA" id="ARBA00023242"/>
    </source>
</evidence>
<evidence type="ECO:0000256" key="5">
    <source>
        <dbReference type="ARBA" id="ARBA00022679"/>
    </source>
</evidence>
<comment type="subcellular location">
    <subcellularLocation>
        <location evidence="2 17">Nucleus</location>
    </subcellularLocation>
</comment>
<comment type="similarity">
    <text evidence="3 17">Belongs to the DNA polymerase type-B family.</text>
</comment>
<dbReference type="InterPro" id="IPR042087">
    <property type="entry name" value="DNA_pol_B_thumb"/>
</dbReference>
<keyword evidence="9 17" id="KW-0863">Zinc-finger</keyword>
<feature type="region of interest" description="Disordered" evidence="18">
    <location>
        <begin position="25"/>
        <end position="53"/>
    </location>
</feature>
<dbReference type="GO" id="GO:0006272">
    <property type="term" value="P:leading strand elongation"/>
    <property type="evidence" value="ECO:0000318"/>
    <property type="project" value="GO_Central"/>
</dbReference>
<dbReference type="Gene3D" id="3.30.342.10">
    <property type="entry name" value="DNA Polymerase, chain B, domain 1"/>
    <property type="match status" value="1"/>
</dbReference>
<dbReference type="InParanoid" id="A0A1D8PTD0"/>
<keyword evidence="12 17" id="KW-0408">Iron</keyword>
<evidence type="ECO:0000256" key="16">
    <source>
        <dbReference type="ARBA" id="ARBA00049244"/>
    </source>
</evidence>
<dbReference type="SMART" id="SM00486">
    <property type="entry name" value="POLBc"/>
    <property type="match status" value="1"/>
</dbReference>
<keyword evidence="22" id="KW-1185">Reference proteome</keyword>
<evidence type="ECO:0000256" key="6">
    <source>
        <dbReference type="ARBA" id="ARBA00022695"/>
    </source>
</evidence>
<dbReference type="FunCoup" id="A0A1D8PTD0">
    <property type="interactions" value="755"/>
</dbReference>
<evidence type="ECO:0000256" key="10">
    <source>
        <dbReference type="ARBA" id="ARBA00022833"/>
    </source>
</evidence>
<dbReference type="PANTHER" id="PTHR10670:SF0">
    <property type="entry name" value="DNA POLYMERASE EPSILON CATALYTIC SUBUNIT A"/>
    <property type="match status" value="1"/>
</dbReference>
<dbReference type="EC" id="2.7.7.7" evidence="17"/>
<dbReference type="InterPro" id="IPR006133">
    <property type="entry name" value="DNA-dir_DNA_pol_B_exonuc"/>
</dbReference>
<keyword evidence="5 17" id="KW-0808">Transferase</keyword>
<dbReference type="FunFam" id="3.90.1600.10:FF:000006">
    <property type="entry name" value="DNA polymerase epsilon catalytic subunit"/>
    <property type="match status" value="1"/>
</dbReference>
<keyword evidence="4 17" id="KW-0004">4Fe-4S</keyword>
<evidence type="ECO:0000256" key="1">
    <source>
        <dbReference type="ARBA" id="ARBA00001966"/>
    </source>
</evidence>
<dbReference type="KEGG" id="cal:CAALFM_CR07000CA"/>
<dbReference type="Gene3D" id="3.90.1600.10">
    <property type="entry name" value="Palm domain of DNA polymerase"/>
    <property type="match status" value="1"/>
</dbReference>
<evidence type="ECO:0000256" key="13">
    <source>
        <dbReference type="ARBA" id="ARBA00023014"/>
    </source>
</evidence>
<dbReference type="GO" id="GO:0008310">
    <property type="term" value="F:single-stranded DNA 3'-5' DNA exonuclease activity"/>
    <property type="evidence" value="ECO:0000318"/>
    <property type="project" value="GO_Central"/>
</dbReference>
<dbReference type="InterPro" id="IPR043502">
    <property type="entry name" value="DNA/RNA_pol_sf"/>
</dbReference>
<evidence type="ECO:0000256" key="11">
    <source>
        <dbReference type="ARBA" id="ARBA00022932"/>
    </source>
</evidence>
<dbReference type="InterPro" id="IPR054475">
    <property type="entry name" value="Znf-DPOE"/>
</dbReference>
<dbReference type="InterPro" id="IPR006172">
    <property type="entry name" value="DNA-dir_DNA_pol_B"/>
</dbReference>
<protein>
    <recommendedName>
        <fullName evidence="17">DNA polymerase epsilon catalytic subunit</fullName>
        <ecNumber evidence="17">2.7.7.7</ecNumber>
    </recommendedName>
</protein>
<reference evidence="21 22" key="2">
    <citation type="journal article" date="2007" name="Genome Biol.">
        <title>Assembly of the Candida albicans genome into sixteen supercontigs aligned on the eight chromosomes.</title>
        <authorList>
            <person name="van het Hoog M."/>
            <person name="Rast T.J."/>
            <person name="Martchenko M."/>
            <person name="Grindle S."/>
            <person name="Dignard D."/>
            <person name="Hogues H."/>
            <person name="Cuomo C."/>
            <person name="Berriman M."/>
            <person name="Scherer S."/>
            <person name="Magee B.B."/>
            <person name="Whiteway M."/>
            <person name="Chibana H."/>
            <person name="Nantel A."/>
            <person name="Magee P.T."/>
        </authorList>
    </citation>
    <scope>GENOME REANNOTATION</scope>
    <source>
        <strain evidence="22">SC5314 / ATCC MYA-2876</strain>
    </source>
</reference>
<dbReference type="GO" id="GO:0003887">
    <property type="term" value="F:DNA-directed DNA polymerase activity"/>
    <property type="evidence" value="ECO:0000318"/>
    <property type="project" value="GO_Central"/>
</dbReference>
<dbReference type="VEuPathDB" id="FungiDB:CR_07000C_A"/>
<dbReference type="FunFam" id="3.30.420.10:FF:000010">
    <property type="entry name" value="DNA polymerase epsilon catalytic subunit"/>
    <property type="match status" value="1"/>
</dbReference>
<organism evidence="21 22">
    <name type="scientific">Candida albicans (strain SC5314 / ATCC MYA-2876)</name>
    <name type="common">Yeast</name>
    <dbReference type="NCBI Taxonomy" id="237561"/>
    <lineage>
        <taxon>Eukaryota</taxon>
        <taxon>Fungi</taxon>
        <taxon>Dikarya</taxon>
        <taxon>Ascomycota</taxon>
        <taxon>Saccharomycotina</taxon>
        <taxon>Pichiomycetes</taxon>
        <taxon>Debaryomycetaceae</taxon>
        <taxon>Candida/Lodderomyces clade</taxon>
        <taxon>Candida</taxon>
    </lineage>
</organism>
<proteinExistence type="inferred from homology"/>
<dbReference type="InterPro" id="IPR013697">
    <property type="entry name" value="DNA_pol_e_suA_C"/>
</dbReference>
<dbReference type="Pfam" id="PF08490">
    <property type="entry name" value="DUF1744"/>
    <property type="match status" value="1"/>
</dbReference>
<dbReference type="GO" id="GO:0008622">
    <property type="term" value="C:epsilon DNA polymerase complex"/>
    <property type="evidence" value="ECO:0000318"/>
    <property type="project" value="GO_Central"/>
</dbReference>
<keyword evidence="7 17" id="KW-0235">DNA replication</keyword>
<dbReference type="GO" id="GO:0003697">
    <property type="term" value="F:single-stranded DNA binding"/>
    <property type="evidence" value="ECO:0007669"/>
    <property type="project" value="EnsemblFungi"/>
</dbReference>
<dbReference type="GO" id="GO:0031573">
    <property type="term" value="P:mitotic intra-S DNA damage checkpoint signaling"/>
    <property type="evidence" value="ECO:0007669"/>
    <property type="project" value="EnsemblFungi"/>
</dbReference>
<dbReference type="InterPro" id="IPR023211">
    <property type="entry name" value="DNA_pol_palm_dom_sf"/>
</dbReference>
<reference evidence="21 22" key="3">
    <citation type="journal article" date="2013" name="Genome Biol.">
        <title>Assembly of a phased diploid Candida albicans genome facilitates allele-specific measurements and provides a simple model for repeat and indel structure.</title>
        <authorList>
            <person name="Muzzey D."/>
            <person name="Schwartz K."/>
            <person name="Weissman J.S."/>
            <person name="Sherlock G."/>
        </authorList>
    </citation>
    <scope>NUCLEOTIDE SEQUENCE [LARGE SCALE GENOMIC DNA]</scope>
    <source>
        <strain evidence="22">SC5314 / ATCC MYA-2876</strain>
    </source>
</reference>
<dbReference type="InterPro" id="IPR012337">
    <property type="entry name" value="RNaseH-like_sf"/>
</dbReference>
<keyword evidence="14 17" id="KW-0238">DNA-binding</keyword>
<evidence type="ECO:0000313" key="20">
    <source>
        <dbReference type="CGD" id="CAL0000195005"/>
    </source>
</evidence>
<dbReference type="GO" id="GO:0035822">
    <property type="term" value="P:gene conversion"/>
    <property type="evidence" value="ECO:0007669"/>
    <property type="project" value="EnsemblFungi"/>
</dbReference>
<evidence type="ECO:0000256" key="18">
    <source>
        <dbReference type="SAM" id="MobiDB-lite"/>
    </source>
</evidence>
<keyword evidence="15 17" id="KW-0539">Nucleus</keyword>
<evidence type="ECO:0000256" key="3">
    <source>
        <dbReference type="ARBA" id="ARBA00005755"/>
    </source>
</evidence>
<evidence type="ECO:0000313" key="22">
    <source>
        <dbReference type="Proteomes" id="UP000000559"/>
    </source>
</evidence>
<evidence type="ECO:0000256" key="17">
    <source>
        <dbReference type="RuleBase" id="RU365029"/>
    </source>
</evidence>
<reference evidence="21 22" key="1">
    <citation type="journal article" date="2004" name="Proc. Natl. Acad. Sci. U.S.A.">
        <title>The diploid genome sequence of Candida albicans.</title>
        <authorList>
            <person name="Jones T."/>
            <person name="Federspiel N.A."/>
            <person name="Chibana H."/>
            <person name="Dungan J."/>
            <person name="Kalman S."/>
            <person name="Magee B.B."/>
            <person name="Newport G."/>
            <person name="Thorstenson Y.R."/>
            <person name="Agabian N."/>
            <person name="Magee P.T."/>
            <person name="Davis R.W."/>
            <person name="Scherer S."/>
        </authorList>
    </citation>
    <scope>NUCLEOTIDE SEQUENCE [LARGE SCALE GENOMIC DNA]</scope>
    <source>
        <strain evidence="22">SC5314 / ATCC MYA-2876</strain>
    </source>
</reference>
<dbReference type="GO" id="GO:0032183">
    <property type="term" value="F:SUMO binding"/>
    <property type="evidence" value="ECO:0007669"/>
    <property type="project" value="EnsemblFungi"/>
</dbReference>
<keyword evidence="6 17" id="KW-0548">Nucleotidyltransferase</keyword>
<dbReference type="SUPFAM" id="SSF56672">
    <property type="entry name" value="DNA/RNA polymerases"/>
    <property type="match status" value="1"/>
</dbReference>
<dbReference type="GO" id="GO:0051539">
    <property type="term" value="F:4 iron, 4 sulfur cluster binding"/>
    <property type="evidence" value="ECO:0007669"/>
    <property type="project" value="UniProtKB-KW"/>
</dbReference>
<dbReference type="Gene3D" id="1.10.132.60">
    <property type="entry name" value="DNA polymerase family B, C-terminal domain"/>
    <property type="match status" value="1"/>
</dbReference>
<evidence type="ECO:0000256" key="2">
    <source>
        <dbReference type="ARBA" id="ARBA00004123"/>
    </source>
</evidence>
<evidence type="ECO:0000256" key="14">
    <source>
        <dbReference type="ARBA" id="ARBA00023125"/>
    </source>
</evidence>
<gene>
    <name evidence="20 21" type="primary">POL2</name>
    <name evidence="21" type="ordered locus">CAALFM_CR07000CA</name>
    <name evidence="20" type="ordered locus">orf19.9901</name>
</gene>
<accession>A0A1D8PTD0</accession>
<dbReference type="Pfam" id="PF22634">
    <property type="entry name" value="POL2_thumb"/>
    <property type="match status" value="1"/>
</dbReference>
<evidence type="ECO:0000256" key="7">
    <source>
        <dbReference type="ARBA" id="ARBA00022705"/>
    </source>
</evidence>
<sequence>MSSRPNAFKGSNSARFVKNQMTTNYRNTNDYRQQNNRNRQQQQPEDPYVANNPMLNDSIQKKELVERIDHIDSIMGFDRLEHGENDGNKPRKGWLINMHATTIPTDDYLAGYSGVDYYFLDEEGGSFKATLQFDPYFFVDVLPGDHESEVEEWMRKYLETANVKSYSRVIKEDLKLPNHLLGLQKTLIKLSFHNIQDLLAARRLLSPIIKDNQLKKESRNMYTFKEIETIMDPSVYIDDIREYDVPYHVRVSIDRNVRVGKWYDVYAKHSKVDFVEDKEKIAFADPVVLAFDIETTKAPLKFPDAKIDQIMMISYMIDGEGFLITNREIISEDIDDFEYTPKPEYPGLFTIFNEPDEKHVLKRFFEHIRDVKPTVIATFNGDFFDWPFVENRTRFHDMDMFEEIGFAKDNEGEYKSKYCVHMDCFRWVKRDSYLPQGSQGLKAVTTAKLGYNPTELDPELMTPYAYDKPQLLSEYSVSDAVATYYLYYKYVHPFIFSLCTIIPLNPDEVLRKGTGTLCEMLLSVQAYEGNILLPNKHSDPIERFYEGHLLESETYVGGHVESLEAGVFRSDIPTHFKIDPTAIDELLGNLHNSIKFCIEVENGKKMEDVENFDEIYTQIESSLLELKNNPSRQEKPLIYHVDVASMYPNIMTSNRLQPDSMKSEEDCAACDFNRPGKNCDRRLPWAWRGEYYPAEMNEYNMIKRTLQNETFPGARPWLPPRTFDELSYAEQAAKIKKRISDYSRKVYHRVKSSKVVTREAIICQRENPFYVDTVRSFRDRRYEFKGLAKVWKGKVGKIASNDTIARDEAKKMVVLYDSLQLAHKVILNSFYGYVMRKGSRWYSMEMAGVTCLTGATIIQMARALVERIGRPLELDTDGIWCILPKSFPENFNLKCKDGKKIFLEYPCSMLNYLVHERFTNHQYQDLVDPETFKYKTRSDNSIFFEVDGPYKAMILPTSKEEGKGLKKRYAVFNEDGSLAELKGFELKRRGELQLIKNFQSDIFKLFLEGDTLDTCYQAVATVANNWLDVLDTKGGMLEDEDLIELICENRSMSKSLADYGDQKSTSITTAKRLGEFLGEEMVKDAGLATKYIISAKPIGSPVTERAIPVSIFSSDKKEIFLKKWLKDPSLNKFSPRDVIDWNYYYERLASVVQKIITIPAALQDVKNPVPRVPHPDWLQKKVKNSEDIMQQKSISNFFKKTTKEDIKLKDIEDFGEVDASVPKGKVVKVTSRKRKSGKANMVEDAEEDEKNQAILNGPCPSMTEDYQGFLQYQKAKWKVQQAGRERRRRLFGANSESSQRSTVGGMFRKRAENIAGTNWEILEYKLDPTKPGDLKVYVRAGDKVHTFNFHVPKKVYASFKTKLSQRKSIPGCEIEESNAILPNGHDGTNLYKLTMAQSVFQEQMSDVDSLLQDSNIMGLYESNIDPVSRAIIDLGNTVKFDDTRVGALGKGLKTGFNTRELIKASSEAYLRKFDMDIVYLLHIVTNSYEFFALFNTWENDCQMFVLKPSANAQELPNNIHKIYREIFESKREKLDKVSNVVNYPAEMSFDVKYYHESAKLFKKLNQVIGKIHESRSNKAFLAIQSPYSSRILNVLNTTDDFPTIKMNISELSLPAVGWQSLISKRVINHYFVLGSWIKNLVAFAKYANVPLCNLQIENIGFLVDIEYARRLSENNIVLWWSPNPLPDLGGFEMDRMVDFDSLAFPTINNPEIYETACLEVEIGTLTINTILTSALINEAEGTDLADENMHFDNNNGASTFAEDSFSSPALSILRSMVKDWWDDALSNNINADSIMNTLVTWVQRNDSMLYDPSLHYHVHNLTSKALLQLISEFKRMGAQVIFANRNKMLIQTSKISVENSYAYGQYILKAARSKPLFNFLDLRIVKYWDILIWMDEFNYGGRSCTEIVNEEMQNLVPENHWHLQKFLPIIFQNEFEDWLVIFLDALTKYKNENLLGKGAQANTPRVTQIVHILKGQKKLQAQEVEEEDDDHGVIETFKKPILRRMEKLYRRQLEAILNPEFKQEYEFPTLAGSYLHMKNPALELVKFLCHVFALSEKRSKEVRILKKELLLIFDVRDFSKDATFRDPCTSLKLPHVICDYCNHIRDIDLCREEEINIWNCLNCHKAYNKIALEEEIINQFNKLFVKFYGQDLKCNKCNQIRQNNMDLHCKCSGNWIETVDYHTIEKQFQTFVNVAKFYNLQLLNGLVEEII</sequence>
<evidence type="ECO:0000256" key="8">
    <source>
        <dbReference type="ARBA" id="ARBA00022723"/>
    </source>
</evidence>
<dbReference type="Pfam" id="PF22912">
    <property type="entry name" value="zf-DPOE"/>
    <property type="match status" value="1"/>
</dbReference>
<dbReference type="STRING" id="237561.A0A1D8PTD0"/>
<dbReference type="PANTHER" id="PTHR10670">
    <property type="entry name" value="DNA POLYMERASE EPSILON CATALYTIC SUBUNIT A"/>
    <property type="match status" value="1"/>
</dbReference>
<dbReference type="EMBL" id="CP017630">
    <property type="protein sequence ID" value="AOW31395.1"/>
    <property type="molecule type" value="Genomic_DNA"/>
</dbReference>
<dbReference type="GO" id="GO:0006297">
    <property type="term" value="P:nucleotide-excision repair, DNA gap filling"/>
    <property type="evidence" value="ECO:0000318"/>
    <property type="project" value="GO_Central"/>
</dbReference>
<dbReference type="GO" id="GO:0008270">
    <property type="term" value="F:zinc ion binding"/>
    <property type="evidence" value="ECO:0007669"/>
    <property type="project" value="UniProtKB-KW"/>
</dbReference>
<dbReference type="CGD" id="CAL0000195005">
    <property type="gene designation" value="POL2"/>
</dbReference>
<dbReference type="GO" id="GO:0043596">
    <property type="term" value="C:nuclear replication fork"/>
    <property type="evidence" value="ECO:0007669"/>
    <property type="project" value="EnsemblFungi"/>
</dbReference>
<feature type="region of interest" description="Disordered" evidence="18">
    <location>
        <begin position="1"/>
        <end position="20"/>
    </location>
</feature>
<dbReference type="SMR" id="A0A1D8PTD0"/>
<evidence type="ECO:0000313" key="21">
    <source>
        <dbReference type="EMBL" id="AOW31395.1"/>
    </source>
</evidence>
<name>A0A1D8PTD0_CANAL</name>
<dbReference type="GO" id="GO:0042276">
    <property type="term" value="P:error-prone translesion synthesis"/>
    <property type="evidence" value="ECO:0007669"/>
    <property type="project" value="EnsemblFungi"/>
</dbReference>
<evidence type="ECO:0000256" key="4">
    <source>
        <dbReference type="ARBA" id="ARBA00022485"/>
    </source>
</evidence>
<dbReference type="InterPro" id="IPR029703">
    <property type="entry name" value="POL2"/>
</dbReference>
<dbReference type="GO" id="GO:0007064">
    <property type="term" value="P:mitotic sister chromatid cohesion"/>
    <property type="evidence" value="ECO:0007669"/>
    <property type="project" value="EnsemblFungi"/>
</dbReference>
<dbReference type="GO" id="GO:0000166">
    <property type="term" value="F:nucleotide binding"/>
    <property type="evidence" value="ECO:0007669"/>
    <property type="project" value="InterPro"/>
</dbReference>
<dbReference type="GO" id="GO:0033314">
    <property type="term" value="P:mitotic DNA replication checkpoint signaling"/>
    <property type="evidence" value="ECO:0007669"/>
    <property type="project" value="EnsemblFungi"/>
</dbReference>
<dbReference type="InterPro" id="IPR036397">
    <property type="entry name" value="RNaseH_sf"/>
</dbReference>
<dbReference type="eggNOG" id="KOG1798">
    <property type="taxonomic scope" value="Eukaryota"/>
</dbReference>
<dbReference type="Pfam" id="PF03104">
    <property type="entry name" value="DNA_pol_B_exo1"/>
    <property type="match status" value="1"/>
</dbReference>
<dbReference type="CDD" id="cd05535">
    <property type="entry name" value="POLBc_epsilon"/>
    <property type="match status" value="1"/>
</dbReference>
<evidence type="ECO:0000259" key="19">
    <source>
        <dbReference type="SMART" id="SM01159"/>
    </source>
</evidence>
<dbReference type="FunFam" id="1.10.287.690:FF:000005">
    <property type="entry name" value="DNA polymerase epsilon catalytic subunit"/>
    <property type="match status" value="1"/>
</dbReference>
<comment type="cofactor">
    <cofactor evidence="1 17">
        <name>[4Fe-4S] cluster</name>
        <dbReference type="ChEBI" id="CHEBI:49883"/>
    </cofactor>
</comment>
<evidence type="ECO:0000256" key="12">
    <source>
        <dbReference type="ARBA" id="ARBA00023004"/>
    </source>
</evidence>
<dbReference type="GeneID" id="3645733"/>
<dbReference type="AlphaFoldDB" id="A0A1D8PTD0"/>
<comment type="catalytic activity">
    <reaction evidence="16 17">
        <text>DNA(n) + a 2'-deoxyribonucleoside 5'-triphosphate = DNA(n+1) + diphosphate</text>
        <dbReference type="Rhea" id="RHEA:22508"/>
        <dbReference type="Rhea" id="RHEA-COMP:17339"/>
        <dbReference type="Rhea" id="RHEA-COMP:17340"/>
        <dbReference type="ChEBI" id="CHEBI:33019"/>
        <dbReference type="ChEBI" id="CHEBI:61560"/>
        <dbReference type="ChEBI" id="CHEBI:173112"/>
        <dbReference type="EC" id="2.7.7.7"/>
    </reaction>
</comment>
<feature type="compositionally biased region" description="Low complexity" evidence="18">
    <location>
        <begin position="25"/>
        <end position="43"/>
    </location>
</feature>
<keyword evidence="13 17" id="KW-0411">Iron-sulfur</keyword>
<evidence type="ECO:0000256" key="9">
    <source>
        <dbReference type="ARBA" id="ARBA00022771"/>
    </source>
</evidence>
<feature type="domain" description="DNA polymerase epsilon catalytic subunit A C-terminal" evidence="19">
    <location>
        <begin position="1518"/>
        <end position="1902"/>
    </location>
</feature>
<dbReference type="RefSeq" id="XP_712655.2">
    <property type="nucleotide sequence ID" value="XM_707562.2"/>
</dbReference>
<dbReference type="GO" id="GO:0045004">
    <property type="term" value="P:DNA replication proofreading"/>
    <property type="evidence" value="ECO:0000318"/>
    <property type="project" value="GO_Central"/>
</dbReference>
<dbReference type="GO" id="GO:0003677">
    <property type="term" value="F:DNA binding"/>
    <property type="evidence" value="ECO:0000318"/>
    <property type="project" value="GO_Central"/>
</dbReference>
<dbReference type="OrthoDB" id="10060449at2759"/>
<dbReference type="Pfam" id="PF23250">
    <property type="entry name" value="zf_DPOE_2"/>
    <property type="match status" value="1"/>
</dbReference>
<dbReference type="SUPFAM" id="SSF53098">
    <property type="entry name" value="Ribonuclease H-like"/>
    <property type="match status" value="1"/>
</dbReference>
<dbReference type="GO" id="GO:0000278">
    <property type="term" value="P:mitotic cell cycle"/>
    <property type="evidence" value="ECO:0000318"/>
    <property type="project" value="GO_Central"/>
</dbReference>
<dbReference type="CDD" id="cd05779">
    <property type="entry name" value="DNA_polB_epsilon_exo"/>
    <property type="match status" value="1"/>
</dbReference>
<dbReference type="GO" id="GO:0006303">
    <property type="term" value="P:double-strand break repair via nonhomologous end joining"/>
    <property type="evidence" value="ECO:0007669"/>
    <property type="project" value="EnsemblFungi"/>
</dbReference>
<comment type="function">
    <text evidence="17">DNA polymerase II participates in chromosomal DNA replication.</text>
</comment>
<dbReference type="FunFam" id="1.10.132.60:FF:000002">
    <property type="entry name" value="DNA polymerase epsilon catalytic subunit"/>
    <property type="match status" value="1"/>
</dbReference>
<dbReference type="Gene3D" id="3.30.420.10">
    <property type="entry name" value="Ribonuclease H-like superfamily/Ribonuclease H"/>
    <property type="match status" value="1"/>
</dbReference>
<dbReference type="Proteomes" id="UP000000559">
    <property type="component" value="Chromosome R"/>
</dbReference>
<keyword evidence="8 17" id="KW-0479">Metal-binding</keyword>
<keyword evidence="11 17" id="KW-0239">DNA-directed DNA polymerase</keyword>
<dbReference type="SMART" id="SM01159">
    <property type="entry name" value="DUF1744"/>
    <property type="match status" value="1"/>
</dbReference>
<dbReference type="InterPro" id="IPR055191">
    <property type="entry name" value="POL2_thumb"/>
</dbReference>